<feature type="chain" id="PRO_5015160876" evidence="1">
    <location>
        <begin position="17"/>
        <end position="120"/>
    </location>
</feature>
<accession>A0A2P6P3Y6</accession>
<organism evidence="2 3">
    <name type="scientific">Rosa chinensis</name>
    <name type="common">China rose</name>
    <dbReference type="NCBI Taxonomy" id="74649"/>
    <lineage>
        <taxon>Eukaryota</taxon>
        <taxon>Viridiplantae</taxon>
        <taxon>Streptophyta</taxon>
        <taxon>Embryophyta</taxon>
        <taxon>Tracheophyta</taxon>
        <taxon>Spermatophyta</taxon>
        <taxon>Magnoliopsida</taxon>
        <taxon>eudicotyledons</taxon>
        <taxon>Gunneridae</taxon>
        <taxon>Pentapetalae</taxon>
        <taxon>rosids</taxon>
        <taxon>fabids</taxon>
        <taxon>Rosales</taxon>
        <taxon>Rosaceae</taxon>
        <taxon>Rosoideae</taxon>
        <taxon>Rosoideae incertae sedis</taxon>
        <taxon>Rosa</taxon>
    </lineage>
</organism>
<evidence type="ECO:0000313" key="3">
    <source>
        <dbReference type="Proteomes" id="UP000238479"/>
    </source>
</evidence>
<protein>
    <submittedName>
        <fullName evidence="2">Uncharacterized protein</fullName>
    </submittedName>
</protein>
<reference evidence="2 3" key="1">
    <citation type="journal article" date="2018" name="Nat. Genet.">
        <title>The Rosa genome provides new insights in the design of modern roses.</title>
        <authorList>
            <person name="Bendahmane M."/>
        </authorList>
    </citation>
    <scope>NUCLEOTIDE SEQUENCE [LARGE SCALE GENOMIC DNA]</scope>
    <source>
        <strain evidence="3">cv. Old Blush</strain>
    </source>
</reference>
<keyword evidence="3" id="KW-1185">Reference proteome</keyword>
<gene>
    <name evidence="2" type="ORF">RchiOBHm_Chr7g0186461</name>
</gene>
<proteinExistence type="predicted"/>
<name>A0A2P6P3Y6_ROSCH</name>
<dbReference type="Gramene" id="PRQ16643">
    <property type="protein sequence ID" value="PRQ16643"/>
    <property type="gene ID" value="RchiOBHm_Chr7g0186461"/>
</dbReference>
<evidence type="ECO:0000256" key="1">
    <source>
        <dbReference type="SAM" id="SignalP"/>
    </source>
</evidence>
<dbReference type="EMBL" id="PDCK01000045">
    <property type="protein sequence ID" value="PRQ16643.1"/>
    <property type="molecule type" value="Genomic_DNA"/>
</dbReference>
<keyword evidence="1" id="KW-0732">Signal</keyword>
<sequence>MLCCFDLITLVFGGLARKMLTSFIPEIKDFILVSSPLLDLASRSCETVYTSLASNKFRETKSSSNLCLENSDKMEYPAVSVRQRIGFKFCFRFRILLGNVIIPPDCNLQMKKEIEMEKKN</sequence>
<dbReference type="Proteomes" id="UP000238479">
    <property type="component" value="Chromosome 7"/>
</dbReference>
<dbReference type="AlphaFoldDB" id="A0A2P6P3Y6"/>
<comment type="caution">
    <text evidence="2">The sequence shown here is derived from an EMBL/GenBank/DDBJ whole genome shotgun (WGS) entry which is preliminary data.</text>
</comment>
<feature type="signal peptide" evidence="1">
    <location>
        <begin position="1"/>
        <end position="16"/>
    </location>
</feature>
<evidence type="ECO:0000313" key="2">
    <source>
        <dbReference type="EMBL" id="PRQ16643.1"/>
    </source>
</evidence>